<dbReference type="Proteomes" id="UP000199134">
    <property type="component" value="Unassembled WGS sequence"/>
</dbReference>
<dbReference type="Gene3D" id="3.40.50.880">
    <property type="match status" value="1"/>
</dbReference>
<dbReference type="InterPro" id="IPR029062">
    <property type="entry name" value="Class_I_gatase-like"/>
</dbReference>
<dbReference type="AlphaFoldDB" id="A0A1H0F7J7"/>
<evidence type="ECO:0000313" key="5">
    <source>
        <dbReference type="Proteomes" id="UP000199134"/>
    </source>
</evidence>
<feature type="domain" description="DJ-1/PfpI" evidence="1">
    <location>
        <begin position="2"/>
        <end position="166"/>
    </location>
</feature>
<dbReference type="CDD" id="cd03135">
    <property type="entry name" value="GATase1_DJ-1"/>
    <property type="match status" value="1"/>
</dbReference>
<dbReference type="InterPro" id="IPR006287">
    <property type="entry name" value="DJ-1"/>
</dbReference>
<reference evidence="3 4" key="1">
    <citation type="submission" date="2016-10" db="EMBL/GenBank/DDBJ databases">
        <authorList>
            <person name="Varghese N."/>
            <person name="Submissions S."/>
        </authorList>
    </citation>
    <scope>NUCLEOTIDE SEQUENCE</scope>
    <source>
        <strain evidence="3">BP1-145</strain>
        <strain evidence="4">BP1-148</strain>
    </source>
</reference>
<dbReference type="InterPro" id="IPR050325">
    <property type="entry name" value="Prot/Nucl_acid_deglycase"/>
</dbReference>
<evidence type="ECO:0000313" key="2">
    <source>
        <dbReference type="EMBL" id="SDG19289.1"/>
    </source>
</evidence>
<evidence type="ECO:0000259" key="1">
    <source>
        <dbReference type="Pfam" id="PF01965"/>
    </source>
</evidence>
<dbReference type="Proteomes" id="UP000198779">
    <property type="component" value="Unassembled WGS sequence"/>
</dbReference>
<gene>
    <name evidence="3" type="ORF">SAMN04487900_10532</name>
    <name evidence="2" type="ORF">SAMN04487901_101228</name>
</gene>
<dbReference type="Pfam" id="PF01965">
    <property type="entry name" value="DJ-1_PfpI"/>
    <property type="match status" value="1"/>
</dbReference>
<protein>
    <submittedName>
        <fullName evidence="3">4-methyl-5(B-hydroxyethyl)-thiazole monophosphate biosynthesis</fullName>
    </submittedName>
</protein>
<evidence type="ECO:0000313" key="4">
    <source>
        <dbReference type="Proteomes" id="UP000198779"/>
    </source>
</evidence>
<dbReference type="RefSeq" id="WP_091813837.1">
    <property type="nucleotide sequence ID" value="NZ_CP091791.1"/>
</dbReference>
<dbReference type="SUPFAM" id="SSF52317">
    <property type="entry name" value="Class I glutamine amidotransferase-like"/>
    <property type="match status" value="1"/>
</dbReference>
<keyword evidence="4" id="KW-1185">Reference proteome</keyword>
<accession>A0A1H0F7J7</accession>
<dbReference type="OrthoDB" id="9792284at2"/>
<organism evidence="3 5">
    <name type="scientific">Prevotella communis</name>
    <dbReference type="NCBI Taxonomy" id="2913614"/>
    <lineage>
        <taxon>Bacteria</taxon>
        <taxon>Pseudomonadati</taxon>
        <taxon>Bacteroidota</taxon>
        <taxon>Bacteroidia</taxon>
        <taxon>Bacteroidales</taxon>
        <taxon>Prevotellaceae</taxon>
        <taxon>Prevotella</taxon>
    </lineage>
</organism>
<dbReference type="PANTHER" id="PTHR48094">
    <property type="entry name" value="PROTEIN/NUCLEIC ACID DEGLYCASE DJ-1-RELATED"/>
    <property type="match status" value="1"/>
</dbReference>
<reference evidence="2 5" key="2">
    <citation type="submission" date="2016-10" db="EMBL/GenBank/DDBJ databases">
        <authorList>
            <person name="de Groot N.N."/>
        </authorList>
    </citation>
    <scope>NUCLEOTIDE SEQUENCE [LARGE SCALE GENOMIC DNA]</scope>
    <source>
        <strain evidence="5">BP1-145</strain>
        <strain evidence="2">BP1-148</strain>
    </source>
</reference>
<proteinExistence type="predicted"/>
<dbReference type="EMBL" id="FNCQ01000001">
    <property type="protein sequence ID" value="SDG19289.1"/>
    <property type="molecule type" value="Genomic_DNA"/>
</dbReference>
<dbReference type="PANTHER" id="PTHR48094:SF12">
    <property type="entry name" value="PARKINSON DISEASE PROTEIN 7 HOMOLOG"/>
    <property type="match status" value="1"/>
</dbReference>
<accession>A0A1G7SA06</accession>
<name>A0A1H0F7J7_9BACT</name>
<sequence length="188" mass="19836">MAKVYVFLANGFEDVEALIPVDVLRRGGVEVITVSITGDSQVVETAHNVQIVADAMIEDCDFSDADLLFLPGGMPGASNLYGHEGVRQAVLAQAKAGKKVAAICAAPAVVLAQLGVLDGKRATCYPGFEQMLTKADYTADLVTVDGNITTAEGPAAAFPFAYELLSQLVSKEVSDQIAEGMRFKHLMA</sequence>
<dbReference type="NCBIfam" id="TIGR01383">
    <property type="entry name" value="not_thiJ"/>
    <property type="match status" value="1"/>
</dbReference>
<dbReference type="InterPro" id="IPR002818">
    <property type="entry name" value="DJ-1/PfpI"/>
</dbReference>
<dbReference type="EMBL" id="FNIW01000005">
    <property type="protein sequence ID" value="SDN90575.1"/>
    <property type="molecule type" value="Genomic_DNA"/>
</dbReference>
<evidence type="ECO:0000313" key="3">
    <source>
        <dbReference type="EMBL" id="SDN90575.1"/>
    </source>
</evidence>
<dbReference type="STRING" id="645274.SAMN04487901_101228"/>
<dbReference type="GO" id="GO:0005737">
    <property type="term" value="C:cytoplasm"/>
    <property type="evidence" value="ECO:0007669"/>
    <property type="project" value="TreeGrafter"/>
</dbReference>